<accession>A0A9P5XN49</accession>
<proteinExistence type="predicted"/>
<feature type="region of interest" description="Disordered" evidence="1">
    <location>
        <begin position="1088"/>
        <end position="1109"/>
    </location>
</feature>
<dbReference type="EMBL" id="MU151068">
    <property type="protein sequence ID" value="KAF9452756.1"/>
    <property type="molecule type" value="Genomic_DNA"/>
</dbReference>
<feature type="compositionally biased region" description="Low complexity" evidence="1">
    <location>
        <begin position="753"/>
        <end position="766"/>
    </location>
</feature>
<gene>
    <name evidence="2" type="ORF">P691DRAFT_783308</name>
</gene>
<feature type="compositionally biased region" description="Low complexity" evidence="1">
    <location>
        <begin position="187"/>
        <end position="200"/>
    </location>
</feature>
<feature type="region of interest" description="Disordered" evidence="1">
    <location>
        <begin position="889"/>
        <end position="927"/>
    </location>
</feature>
<evidence type="ECO:0000313" key="2">
    <source>
        <dbReference type="EMBL" id="KAF9452756.1"/>
    </source>
</evidence>
<comment type="caution">
    <text evidence="2">The sequence shown here is derived from an EMBL/GenBank/DDBJ whole genome shotgun (WGS) entry which is preliminary data.</text>
</comment>
<feature type="compositionally biased region" description="Low complexity" evidence="1">
    <location>
        <begin position="817"/>
        <end position="830"/>
    </location>
</feature>
<feature type="compositionally biased region" description="Polar residues" evidence="1">
    <location>
        <begin position="49"/>
        <end position="74"/>
    </location>
</feature>
<feature type="region of interest" description="Disordered" evidence="1">
    <location>
        <begin position="138"/>
        <end position="261"/>
    </location>
</feature>
<name>A0A9P5XN49_9AGAR</name>
<feature type="region of interest" description="Disordered" evidence="1">
    <location>
        <begin position="955"/>
        <end position="974"/>
    </location>
</feature>
<feature type="compositionally biased region" description="Low complexity" evidence="1">
    <location>
        <begin position="18"/>
        <end position="39"/>
    </location>
</feature>
<feature type="compositionally biased region" description="Basic residues" evidence="1">
    <location>
        <begin position="1091"/>
        <end position="1101"/>
    </location>
</feature>
<feature type="compositionally biased region" description="Polar residues" evidence="1">
    <location>
        <begin position="207"/>
        <end position="229"/>
    </location>
</feature>
<dbReference type="CDD" id="cd22249">
    <property type="entry name" value="UDM1_RNF168_RNF169-like"/>
    <property type="match status" value="1"/>
</dbReference>
<evidence type="ECO:0000256" key="1">
    <source>
        <dbReference type="SAM" id="MobiDB-lite"/>
    </source>
</evidence>
<reference evidence="2" key="1">
    <citation type="submission" date="2020-11" db="EMBL/GenBank/DDBJ databases">
        <authorList>
            <consortium name="DOE Joint Genome Institute"/>
            <person name="Ahrendt S."/>
            <person name="Riley R."/>
            <person name="Andreopoulos W."/>
            <person name="Labutti K."/>
            <person name="Pangilinan J."/>
            <person name="Ruiz-Duenas F.J."/>
            <person name="Barrasa J.M."/>
            <person name="Sanchez-Garcia M."/>
            <person name="Camarero S."/>
            <person name="Miyauchi S."/>
            <person name="Serrano A."/>
            <person name="Linde D."/>
            <person name="Babiker R."/>
            <person name="Drula E."/>
            <person name="Ayuso-Fernandez I."/>
            <person name="Pacheco R."/>
            <person name="Padilla G."/>
            <person name="Ferreira P."/>
            <person name="Barriuso J."/>
            <person name="Kellner H."/>
            <person name="Castanera R."/>
            <person name="Alfaro M."/>
            <person name="Ramirez L."/>
            <person name="Pisabarro A.G."/>
            <person name="Kuo A."/>
            <person name="Tritt A."/>
            <person name="Lipzen A."/>
            <person name="He G."/>
            <person name="Yan M."/>
            <person name="Ng V."/>
            <person name="Cullen D."/>
            <person name="Martin F."/>
            <person name="Rosso M.-N."/>
            <person name="Henrissat B."/>
            <person name="Hibbett D."/>
            <person name="Martinez A.T."/>
            <person name="Grigoriev I.V."/>
        </authorList>
    </citation>
    <scope>NUCLEOTIDE SEQUENCE</scope>
    <source>
        <strain evidence="2">MF-IS2</strain>
    </source>
</reference>
<feature type="region of interest" description="Disordered" evidence="1">
    <location>
        <begin position="571"/>
        <end position="643"/>
    </location>
</feature>
<feature type="region of interest" description="Disordered" evidence="1">
    <location>
        <begin position="1220"/>
        <end position="1271"/>
    </location>
</feature>
<feature type="compositionally biased region" description="Polar residues" evidence="1">
    <location>
        <begin position="141"/>
        <end position="155"/>
    </location>
</feature>
<dbReference type="OrthoDB" id="3357948at2759"/>
<organism evidence="2 3">
    <name type="scientific">Macrolepiota fuliginosa MF-IS2</name>
    <dbReference type="NCBI Taxonomy" id="1400762"/>
    <lineage>
        <taxon>Eukaryota</taxon>
        <taxon>Fungi</taxon>
        <taxon>Dikarya</taxon>
        <taxon>Basidiomycota</taxon>
        <taxon>Agaricomycotina</taxon>
        <taxon>Agaricomycetes</taxon>
        <taxon>Agaricomycetidae</taxon>
        <taxon>Agaricales</taxon>
        <taxon>Agaricineae</taxon>
        <taxon>Agaricaceae</taxon>
        <taxon>Macrolepiota</taxon>
    </lineage>
</organism>
<feature type="region of interest" description="Disordered" evidence="1">
    <location>
        <begin position="1278"/>
        <end position="1297"/>
    </location>
</feature>
<feature type="compositionally biased region" description="Basic and acidic residues" evidence="1">
    <location>
        <begin position="627"/>
        <end position="639"/>
    </location>
</feature>
<feature type="compositionally biased region" description="Acidic residues" evidence="1">
    <location>
        <begin position="893"/>
        <end position="904"/>
    </location>
</feature>
<feature type="compositionally biased region" description="Polar residues" evidence="1">
    <location>
        <begin position="847"/>
        <end position="858"/>
    </location>
</feature>
<feature type="compositionally biased region" description="Basic and acidic residues" evidence="1">
    <location>
        <begin position="708"/>
        <end position="737"/>
    </location>
</feature>
<sequence length="1340" mass="147417">MPMTFWKPKPRGKERSENSSASESGDSPTSTTKQSQQSQIPVPADGSHPAQTSSSRRNEPGHSSSPGLGTSIGQNAERYNGIDRPVQPMAALDYQPPGYRGLPPPSSSSKRIYNMPVSNAQTNYDALYTRNALDTFKFGSPSITTVTDASSQVDPLSSEEEFPHHAADTTPRPSLAVHPEGIRSHPSQVTSSSDRSSLVSHRPVRSDASSTHTFGTRSHASGSAPSLSGLNHGDRPQAGPGASQEPVSDDEPHIIHHHPPYINSIYSSSSADTFSTREEFYYFDEDDVSDPEIYVSSARSDDAGSYDQSYWDPPPDQDSFIADYLSNRRGSNPIPIPGAQEGQFQGRDREDSVATVRYPTPSAPGPSPIAPMSPTAIAPNPLSLPANYSDWDQRRRAIQERIDPPATARLHPPVHAIDYGAIPLPSLAGPSTSHGGNDHGVMDFDMKEWGNISVGIKGQADLGNVDAATTGNGYRLWPLIGDARRPSVAETINDTFQKHALAFKDQDWSFRKDKADGSTPVKKRNTFIPFHERPVKGGPPWRGMAVGQTEYWRNELTGMYKVERLEIVASENRPPQQRLSVHHQRDGSRQTQRPIPGLPFDPHNGPTTTIHKHSKAAAFSLSRHYRDKSQSSKSADRRANSSKVQPLRNAVYINGKKTAMILLAPRKVQEAYTSTTTTRKLESHGLLDDAHRSRDLERWRRLAEEDEKLKEKQKMKEKVKREKEMEKQRKAAEEKAKKDKGKGRARGQESMPETSSITQIETTSSTMGTSQARPQTAPGPPSAPSTQAAPGDDPTPVNGRSRYIRPTNITAPPLQHPTISSSSSITVPVVEMDAPTSSNHVLPLSTVMPSSDAQSGSSRLEAPQLEHSVSTASEHTMVNPVELYPSSRYRGEEGEEEIDEEDEQLGLAPRRRKRTPHNEAYNSLSPESIDSFAAQQDNHSRGFLSLLSGRNASSRTLHVDSPYNPPWLSAPSRPNNHEMQMQVVAGLNTSFQGVGLLPTDKEIREGKRRKALKNQSRDGAKTERKYTKEKDIFVDLPDDALYMLLPLWPSETDPVSTRDHPFEAPIIPISERLYALVYYKPYYPPEYSGKSKNRDKPRKSRSSPTNSQDGIYIDERNVLMSQFYIGARLVTYKDLEGSNVRVPELGLSVMGPPQEAFDAIPFNTQLFESKDKGDRKGKGRDKAEGKEKNFWDYIIGSYQSRDHPVEFYPDGFKKMGLATQTEDEDEDNNAVGPSGTNGTGSGSGSQEGSIRGVASNNASTSSLPSVLSNRSSRADIDEIAPFGEPDPSNAPAPSIQYPLNSEERPIEEPPIILTPLGRAVLEMAFMGALAVTGFAPQPFW</sequence>
<evidence type="ECO:0000313" key="3">
    <source>
        <dbReference type="Proteomes" id="UP000807342"/>
    </source>
</evidence>
<protein>
    <submittedName>
        <fullName evidence="2">Uncharacterized protein</fullName>
    </submittedName>
</protein>
<keyword evidence="3" id="KW-1185">Reference proteome</keyword>
<dbReference type="Proteomes" id="UP000807342">
    <property type="component" value="Unassembled WGS sequence"/>
</dbReference>
<feature type="region of interest" description="Disordered" evidence="1">
    <location>
        <begin position="708"/>
        <end position="872"/>
    </location>
</feature>
<feature type="compositionally biased region" description="Low complexity" evidence="1">
    <location>
        <begin position="1259"/>
        <end position="1271"/>
    </location>
</feature>
<feature type="compositionally biased region" description="Gly residues" evidence="1">
    <location>
        <begin position="1235"/>
        <end position="1245"/>
    </location>
</feature>
<feature type="region of interest" description="Disordered" evidence="1">
    <location>
        <begin position="1"/>
        <end position="114"/>
    </location>
</feature>